<protein>
    <recommendedName>
        <fullName evidence="3">Rpn family recombination-promoting nuclease/putative transposase</fullName>
    </recommendedName>
</protein>
<accession>A0A347WM68</accession>
<evidence type="ECO:0000313" key="2">
    <source>
        <dbReference type="Proteomes" id="UP000263232"/>
    </source>
</evidence>
<reference evidence="1 2" key="1">
    <citation type="submission" date="2017-09" db="EMBL/GenBank/DDBJ databases">
        <title>Complete genome sequence of Oxytococcus suis strain ZY16052.</title>
        <authorList>
            <person name="Li F."/>
        </authorList>
    </citation>
    <scope>NUCLEOTIDE SEQUENCE [LARGE SCALE GENOMIC DNA]</scope>
    <source>
        <strain evidence="1 2">ZY16052</strain>
    </source>
</reference>
<gene>
    <name evidence="1" type="ORF">CL176_09280</name>
</gene>
<organism evidence="1 2">
    <name type="scientific">Suicoccus acidiformans</name>
    <dbReference type="NCBI Taxonomy" id="2036206"/>
    <lineage>
        <taxon>Bacteria</taxon>
        <taxon>Bacillati</taxon>
        <taxon>Bacillota</taxon>
        <taxon>Bacilli</taxon>
        <taxon>Lactobacillales</taxon>
        <taxon>Aerococcaceae</taxon>
        <taxon>Suicoccus</taxon>
    </lineage>
</organism>
<dbReference type="Pfam" id="PF12784">
    <property type="entry name" value="PDDEXK_2"/>
    <property type="match status" value="1"/>
</dbReference>
<dbReference type="AlphaFoldDB" id="A0A347WM68"/>
<name>A0A347WM68_9LACT</name>
<dbReference type="KEGG" id="abae:CL176_09280"/>
<dbReference type="OrthoDB" id="1097360at2"/>
<dbReference type="Proteomes" id="UP000263232">
    <property type="component" value="Chromosome"/>
</dbReference>
<sequence length="314" mass="36362">MYLPTNDFLFKKTFSASGQEALAKALIESILGREFLDVQLANPYTIEAYKAKGKPETTEVDFLAQDIEGRYVTIEMQVHREPYFLERIHYYAGGVYRKNYGREKEQIVPHNRYSSLRQVYSINILDFDLFARDDKEGIRTFVYRDLENAEVLSDIQPYNGIELTFVSLRNYNISEDERFKHWWSFFRLKPPAEDAPDIVLQAYAEVDEANLTEEERKMADLVQRYQHDFEAAVGTAMYEGEKIGEEKGLKKGLKKGLEKGIKQGIKQGERNKVHEIVSTMFKNGVSIEVIAQYTNMTVAEVEKALQVSEFKDLD</sequence>
<dbReference type="RefSeq" id="WP_118991070.1">
    <property type="nucleotide sequence ID" value="NZ_CP023434.1"/>
</dbReference>
<dbReference type="NCBIfam" id="TIGR01784">
    <property type="entry name" value="T_den_put_tspse"/>
    <property type="match status" value="1"/>
</dbReference>
<dbReference type="PANTHER" id="PTHR41317">
    <property type="entry name" value="PD-(D_E)XK NUCLEASE FAMILY TRANSPOSASE"/>
    <property type="match status" value="1"/>
</dbReference>
<evidence type="ECO:0000313" key="1">
    <source>
        <dbReference type="EMBL" id="AXY26175.1"/>
    </source>
</evidence>
<dbReference type="InterPro" id="IPR010106">
    <property type="entry name" value="RpnA"/>
</dbReference>
<dbReference type="EMBL" id="CP023434">
    <property type="protein sequence ID" value="AXY26175.1"/>
    <property type="molecule type" value="Genomic_DNA"/>
</dbReference>
<dbReference type="PANTHER" id="PTHR41317:SF1">
    <property type="entry name" value="PD-(D_E)XK NUCLEASE FAMILY TRANSPOSASE"/>
    <property type="match status" value="1"/>
</dbReference>
<proteinExistence type="predicted"/>
<evidence type="ECO:0008006" key="3">
    <source>
        <dbReference type="Google" id="ProtNLM"/>
    </source>
</evidence>
<keyword evidence="2" id="KW-1185">Reference proteome</keyword>